<dbReference type="OrthoDB" id="3366231at2759"/>
<dbReference type="PANTHER" id="PTHR10492:SF57">
    <property type="entry name" value="ATP-DEPENDENT DNA HELICASE"/>
    <property type="match status" value="1"/>
</dbReference>
<dbReference type="HOGENOM" id="CLU_001324_9_4_1"/>
<dbReference type="EMBL" id="KL198014">
    <property type="protein sequence ID" value="KDQ22731.1"/>
    <property type="molecule type" value="Genomic_DNA"/>
</dbReference>
<dbReference type="InParanoid" id="A0A067NG38"/>
<dbReference type="SUPFAM" id="SSF52540">
    <property type="entry name" value="P-loop containing nucleoside triphosphate hydrolases"/>
    <property type="match status" value="1"/>
</dbReference>
<dbReference type="PANTHER" id="PTHR10492">
    <property type="match status" value="1"/>
</dbReference>
<dbReference type="GO" id="GO:0000723">
    <property type="term" value="P:telomere maintenance"/>
    <property type="evidence" value="ECO:0007669"/>
    <property type="project" value="InterPro"/>
</dbReference>
<dbReference type="Proteomes" id="UP000027073">
    <property type="component" value="Unassembled WGS sequence"/>
</dbReference>
<dbReference type="STRING" id="1137138.A0A067NG38"/>
<organism evidence="3 4">
    <name type="scientific">Pleurotus ostreatus (strain PC15)</name>
    <name type="common">Oyster mushroom</name>
    <dbReference type="NCBI Taxonomy" id="1137138"/>
    <lineage>
        <taxon>Eukaryota</taxon>
        <taxon>Fungi</taxon>
        <taxon>Dikarya</taxon>
        <taxon>Basidiomycota</taxon>
        <taxon>Agaricomycotina</taxon>
        <taxon>Agaricomycetes</taxon>
        <taxon>Agaricomycetidae</taxon>
        <taxon>Agaricales</taxon>
        <taxon>Pleurotineae</taxon>
        <taxon>Pleurotaceae</taxon>
        <taxon>Pleurotus</taxon>
    </lineage>
</organism>
<keyword evidence="1" id="KW-0234">DNA repair</keyword>
<evidence type="ECO:0000313" key="3">
    <source>
        <dbReference type="EMBL" id="KDQ22731.1"/>
    </source>
</evidence>
<feature type="domain" description="DNA helicase Pif1-like DEAD-box helicase" evidence="2">
    <location>
        <begin position="49"/>
        <end position="137"/>
    </location>
</feature>
<dbReference type="VEuPathDB" id="FungiDB:PLEOSDRAFT_1049934"/>
<proteinExistence type="inferred from homology"/>
<gene>
    <name evidence="3" type="ORF">PLEOSDRAFT_1049934</name>
</gene>
<dbReference type="Pfam" id="PF05970">
    <property type="entry name" value="PIF1"/>
    <property type="match status" value="1"/>
</dbReference>
<keyword evidence="1" id="KW-0547">Nucleotide-binding</keyword>
<name>A0A067NG38_PLEO1</name>
<dbReference type="InterPro" id="IPR010285">
    <property type="entry name" value="DNA_helicase_pif1-like_DEAD"/>
</dbReference>
<reference evidence="4" key="1">
    <citation type="journal article" date="2014" name="Proc. Natl. Acad. Sci. U.S.A.">
        <title>Extensive sampling of basidiomycete genomes demonstrates inadequacy of the white-rot/brown-rot paradigm for wood decay fungi.</title>
        <authorList>
            <person name="Riley R."/>
            <person name="Salamov A.A."/>
            <person name="Brown D.W."/>
            <person name="Nagy L.G."/>
            <person name="Floudas D."/>
            <person name="Held B.W."/>
            <person name="Levasseur A."/>
            <person name="Lombard V."/>
            <person name="Morin E."/>
            <person name="Otillar R."/>
            <person name="Lindquist E.A."/>
            <person name="Sun H."/>
            <person name="LaButti K.M."/>
            <person name="Schmutz J."/>
            <person name="Jabbour D."/>
            <person name="Luo H."/>
            <person name="Baker S.E."/>
            <person name="Pisabarro A.G."/>
            <person name="Walton J.D."/>
            <person name="Blanchette R.A."/>
            <person name="Henrissat B."/>
            <person name="Martin F."/>
            <person name="Cullen D."/>
            <person name="Hibbett D.S."/>
            <person name="Grigoriev I.V."/>
        </authorList>
    </citation>
    <scope>NUCLEOTIDE SEQUENCE [LARGE SCALE GENOMIC DNA]</scope>
    <source>
        <strain evidence="4">PC15</strain>
    </source>
</reference>
<keyword evidence="1" id="KW-0347">Helicase</keyword>
<dbReference type="GO" id="GO:0005524">
    <property type="term" value="F:ATP binding"/>
    <property type="evidence" value="ECO:0007669"/>
    <property type="project" value="UniProtKB-KW"/>
</dbReference>
<keyword evidence="1" id="KW-0378">Hydrolase</keyword>
<comment type="cofactor">
    <cofactor evidence="1">
        <name>Mg(2+)</name>
        <dbReference type="ChEBI" id="CHEBI:18420"/>
    </cofactor>
</comment>
<accession>A0A067NG38</accession>
<protein>
    <recommendedName>
        <fullName evidence="1">ATP-dependent DNA helicase</fullName>
        <ecNumber evidence="1">5.6.2.3</ecNumber>
    </recommendedName>
</protein>
<dbReference type="AlphaFoldDB" id="A0A067NG38"/>
<comment type="similarity">
    <text evidence="1">Belongs to the helicase family.</text>
</comment>
<evidence type="ECO:0000259" key="2">
    <source>
        <dbReference type="Pfam" id="PF05970"/>
    </source>
</evidence>
<dbReference type="GO" id="GO:0016887">
    <property type="term" value="F:ATP hydrolysis activity"/>
    <property type="evidence" value="ECO:0007669"/>
    <property type="project" value="RHEA"/>
</dbReference>
<dbReference type="InterPro" id="IPR027417">
    <property type="entry name" value="P-loop_NTPase"/>
</dbReference>
<dbReference type="GO" id="GO:0006310">
    <property type="term" value="P:DNA recombination"/>
    <property type="evidence" value="ECO:0007669"/>
    <property type="project" value="UniProtKB-KW"/>
</dbReference>
<dbReference type="EC" id="5.6.2.3" evidence="1"/>
<dbReference type="GO" id="GO:0006281">
    <property type="term" value="P:DNA repair"/>
    <property type="evidence" value="ECO:0007669"/>
    <property type="project" value="UniProtKB-KW"/>
</dbReference>
<comment type="catalytic activity">
    <reaction evidence="1">
        <text>ATP + H2O = ADP + phosphate + H(+)</text>
        <dbReference type="Rhea" id="RHEA:13065"/>
        <dbReference type="ChEBI" id="CHEBI:15377"/>
        <dbReference type="ChEBI" id="CHEBI:15378"/>
        <dbReference type="ChEBI" id="CHEBI:30616"/>
        <dbReference type="ChEBI" id="CHEBI:43474"/>
        <dbReference type="ChEBI" id="CHEBI:456216"/>
        <dbReference type="EC" id="5.6.2.3"/>
    </reaction>
</comment>
<dbReference type="Gene3D" id="3.40.50.300">
    <property type="entry name" value="P-loop containing nucleotide triphosphate hydrolases"/>
    <property type="match status" value="1"/>
</dbReference>
<keyword evidence="1" id="KW-0227">DNA damage</keyword>
<evidence type="ECO:0000313" key="4">
    <source>
        <dbReference type="Proteomes" id="UP000027073"/>
    </source>
</evidence>
<dbReference type="GO" id="GO:0043139">
    <property type="term" value="F:5'-3' DNA helicase activity"/>
    <property type="evidence" value="ECO:0007669"/>
    <property type="project" value="UniProtKB-EC"/>
</dbReference>
<evidence type="ECO:0000256" key="1">
    <source>
        <dbReference type="RuleBase" id="RU363044"/>
    </source>
</evidence>
<sequence>GERNVLNCPGMPQPQHNWAADFGNQLIVEQRNYDPVEQHQLADEHIANLNLGQHYAFNEICHAVETKSGQTFFLHGPGGTGKTYLYNTLCHFLRGQGKIVLCVASSDIASLLLPGGHTAHTTFKIPIQIHEASHCGI</sequence>
<keyword evidence="1" id="KW-0233">DNA recombination</keyword>
<keyword evidence="1" id="KW-0067">ATP-binding</keyword>
<feature type="non-terminal residue" evidence="3">
    <location>
        <position position="1"/>
    </location>
</feature>